<protein>
    <submittedName>
        <fullName evidence="2">Uncharacterized protein</fullName>
    </submittedName>
</protein>
<keyword evidence="1" id="KW-1133">Transmembrane helix</keyword>
<keyword evidence="1" id="KW-0472">Membrane</keyword>
<dbReference type="AlphaFoldDB" id="A0A511BSA9"/>
<reference evidence="2 3" key="1">
    <citation type="submission" date="2019-07" db="EMBL/GenBank/DDBJ databases">
        <title>Whole genome shotgun sequence of Swaminathania salitolerans NBRC 104436.</title>
        <authorList>
            <person name="Hosoyama A."/>
            <person name="Uohara A."/>
            <person name="Ohji S."/>
            <person name="Ichikawa N."/>
        </authorList>
    </citation>
    <scope>NUCLEOTIDE SEQUENCE [LARGE SCALE GENOMIC DNA]</scope>
    <source>
        <strain evidence="2 3">NBRC 104436</strain>
    </source>
</reference>
<comment type="caution">
    <text evidence="2">The sequence shown here is derived from an EMBL/GenBank/DDBJ whole genome shotgun (WGS) entry which is preliminary data.</text>
</comment>
<name>A0A511BSA9_9PROT</name>
<accession>A0A511BSA9</accession>
<organism evidence="2 3">
    <name type="scientific">Swaminathania salitolerans</name>
    <dbReference type="NCBI Taxonomy" id="182838"/>
    <lineage>
        <taxon>Bacteria</taxon>
        <taxon>Pseudomonadati</taxon>
        <taxon>Pseudomonadota</taxon>
        <taxon>Alphaproteobacteria</taxon>
        <taxon>Acetobacterales</taxon>
        <taxon>Acetobacteraceae</taxon>
        <taxon>Swaminathania</taxon>
    </lineage>
</organism>
<sequence>MRVLQFPCLCLSFLLMLIGIAHDAFGIPAGMFLYPDGRLAIGAIADTAQATELLGAYSNAFFLGVAALLYLAGENAHTHR</sequence>
<dbReference type="EMBL" id="BJVC01000006">
    <property type="protein sequence ID" value="GEL03211.1"/>
    <property type="molecule type" value="Genomic_DNA"/>
</dbReference>
<keyword evidence="1" id="KW-0812">Transmembrane</keyword>
<evidence type="ECO:0000313" key="3">
    <source>
        <dbReference type="Proteomes" id="UP000321405"/>
    </source>
</evidence>
<evidence type="ECO:0000256" key="1">
    <source>
        <dbReference type="SAM" id="Phobius"/>
    </source>
</evidence>
<feature type="transmembrane region" description="Helical" evidence="1">
    <location>
        <begin position="54"/>
        <end position="72"/>
    </location>
</feature>
<evidence type="ECO:0000313" key="2">
    <source>
        <dbReference type="EMBL" id="GEL03211.1"/>
    </source>
</evidence>
<dbReference type="Proteomes" id="UP000321405">
    <property type="component" value="Unassembled WGS sequence"/>
</dbReference>
<proteinExistence type="predicted"/>
<keyword evidence="3" id="KW-1185">Reference proteome</keyword>
<gene>
    <name evidence="2" type="ORF">SSA02_23740</name>
</gene>